<evidence type="ECO:0000313" key="2">
    <source>
        <dbReference type="EMBL" id="MDA0162023.1"/>
    </source>
</evidence>
<dbReference type="AlphaFoldDB" id="A0A9X3MYX1"/>
<dbReference type="EMBL" id="JAPDOD010000015">
    <property type="protein sequence ID" value="MDA0162023.1"/>
    <property type="molecule type" value="Genomic_DNA"/>
</dbReference>
<dbReference type="PANTHER" id="PTHR36114">
    <property type="entry name" value="16.7 KDA PROTEIN IN WHIE LOCUS"/>
    <property type="match status" value="1"/>
</dbReference>
<dbReference type="InterPro" id="IPR014710">
    <property type="entry name" value="RmlC-like_jellyroll"/>
</dbReference>
<dbReference type="PANTHER" id="PTHR36114:SF1">
    <property type="entry name" value="16.7 KDA PROTEIN IN WHIE LOCUS"/>
    <property type="match status" value="1"/>
</dbReference>
<keyword evidence="3" id="KW-1185">Reference proteome</keyword>
<gene>
    <name evidence="2" type="ORF">OM076_17245</name>
</gene>
<dbReference type="RefSeq" id="WP_270041258.1">
    <property type="nucleotide sequence ID" value="NZ_JAPDOD010000015.1"/>
</dbReference>
<sequence>MDDRINLAEKFALLGSEYQPAIVGYMNDYKLVVVKTKGEFVWHKHDETDELFLVVAGRLVIQFRDRDVVLEPGELFVVPRGVEHCPKADVETHVLLIEPRETLNTGDAGGDRTVAPIEI</sequence>
<organism evidence="2 3">
    <name type="scientific">Solirubrobacter ginsenosidimutans</name>
    <dbReference type="NCBI Taxonomy" id="490573"/>
    <lineage>
        <taxon>Bacteria</taxon>
        <taxon>Bacillati</taxon>
        <taxon>Actinomycetota</taxon>
        <taxon>Thermoleophilia</taxon>
        <taxon>Solirubrobacterales</taxon>
        <taxon>Solirubrobacteraceae</taxon>
        <taxon>Solirubrobacter</taxon>
    </lineage>
</organism>
<dbReference type="Pfam" id="PF07883">
    <property type="entry name" value="Cupin_2"/>
    <property type="match status" value="1"/>
</dbReference>
<dbReference type="InterPro" id="IPR011051">
    <property type="entry name" value="RmlC_Cupin_sf"/>
</dbReference>
<accession>A0A9X3MYX1</accession>
<dbReference type="InterPro" id="IPR013096">
    <property type="entry name" value="Cupin_2"/>
</dbReference>
<dbReference type="InterPro" id="IPR052044">
    <property type="entry name" value="PKS_Associated_Protein"/>
</dbReference>
<evidence type="ECO:0000259" key="1">
    <source>
        <dbReference type="Pfam" id="PF07883"/>
    </source>
</evidence>
<feature type="domain" description="Cupin type-2" evidence="1">
    <location>
        <begin position="31"/>
        <end position="94"/>
    </location>
</feature>
<evidence type="ECO:0000313" key="3">
    <source>
        <dbReference type="Proteomes" id="UP001149140"/>
    </source>
</evidence>
<reference evidence="2" key="1">
    <citation type="submission" date="2022-10" db="EMBL/GenBank/DDBJ databases">
        <title>The WGS of Solirubrobacter ginsenosidimutans DSM 21036.</title>
        <authorList>
            <person name="Jiang Z."/>
        </authorList>
    </citation>
    <scope>NUCLEOTIDE SEQUENCE</scope>
    <source>
        <strain evidence="2">DSM 21036</strain>
    </source>
</reference>
<dbReference type="Proteomes" id="UP001149140">
    <property type="component" value="Unassembled WGS sequence"/>
</dbReference>
<dbReference type="SUPFAM" id="SSF51182">
    <property type="entry name" value="RmlC-like cupins"/>
    <property type="match status" value="1"/>
</dbReference>
<comment type="caution">
    <text evidence="2">The sequence shown here is derived from an EMBL/GenBank/DDBJ whole genome shotgun (WGS) entry which is preliminary data.</text>
</comment>
<name>A0A9X3MYX1_9ACTN</name>
<proteinExistence type="predicted"/>
<dbReference type="CDD" id="cd02226">
    <property type="entry name" value="cupin_YdbB-like"/>
    <property type="match status" value="1"/>
</dbReference>
<dbReference type="Gene3D" id="2.60.120.10">
    <property type="entry name" value="Jelly Rolls"/>
    <property type="match status" value="1"/>
</dbReference>
<protein>
    <submittedName>
        <fullName evidence="2">Cupin domain-containing protein</fullName>
    </submittedName>
</protein>